<dbReference type="PANTHER" id="PTHR42738:SF7">
    <property type="entry name" value="HYDROXYMETHYLGLUTARYL-COA LYASE"/>
    <property type="match status" value="1"/>
</dbReference>
<organism evidence="4 5">
    <name type="scientific">Candidimonas humi</name>
    <dbReference type="NCBI Taxonomy" id="683355"/>
    <lineage>
        <taxon>Bacteria</taxon>
        <taxon>Pseudomonadati</taxon>
        <taxon>Pseudomonadota</taxon>
        <taxon>Betaproteobacteria</taxon>
        <taxon>Burkholderiales</taxon>
        <taxon>Alcaligenaceae</taxon>
        <taxon>Candidimonas</taxon>
    </lineage>
</organism>
<dbReference type="RefSeq" id="WP_217963660.1">
    <property type="nucleotide sequence ID" value="NZ_JAHTBN010000002.1"/>
</dbReference>
<feature type="domain" description="Pyruvate carboxyltransferase" evidence="3">
    <location>
        <begin position="7"/>
        <end position="277"/>
    </location>
</feature>
<protein>
    <submittedName>
        <fullName evidence="4">Hydroxymethylglutaryl-CoA lyase</fullName>
    </submittedName>
</protein>
<evidence type="ECO:0000313" key="5">
    <source>
        <dbReference type="Proteomes" id="UP001595848"/>
    </source>
</evidence>
<comment type="caution">
    <text evidence="4">The sequence shown here is derived from an EMBL/GenBank/DDBJ whole genome shotgun (WGS) entry which is preliminary data.</text>
</comment>
<sequence>MYFPEHIDVVEVGPRDGLQSLKKPIPTEDKIRMVDRLSDAGLSTIEVTGFAHPRVIPNLQDAEEVCERIKRAPGTIYRGLAPNARGAQRAVAARIDEVVGLVIASASYLKKNQNMTPEQAQAQAIEAFRIADAAGLRYVLAIGMSFWCPYEGIIPESRVSGMVKQFRDAGIRRMYLAGSVGMEDPRHVASLFSRLRTEFADVEFGFHVHNLSGMATANMLAAIDGGAHWLEGAICGIGGGIAMPETLGAVGNFPTEDMVRMLELMGIDTGLNADAVLAAARDIAGLLEIEPRSHGLHGSTREAVMQWGRDHPHEHPA</sequence>
<dbReference type="GO" id="GO:0016829">
    <property type="term" value="F:lyase activity"/>
    <property type="evidence" value="ECO:0007669"/>
    <property type="project" value="UniProtKB-KW"/>
</dbReference>
<evidence type="ECO:0000259" key="3">
    <source>
        <dbReference type="PROSITE" id="PS50991"/>
    </source>
</evidence>
<reference evidence="5" key="1">
    <citation type="journal article" date="2019" name="Int. J. Syst. Evol. Microbiol.">
        <title>The Global Catalogue of Microorganisms (GCM) 10K type strain sequencing project: providing services to taxonomists for standard genome sequencing and annotation.</title>
        <authorList>
            <consortium name="The Broad Institute Genomics Platform"/>
            <consortium name="The Broad Institute Genome Sequencing Center for Infectious Disease"/>
            <person name="Wu L."/>
            <person name="Ma J."/>
        </authorList>
    </citation>
    <scope>NUCLEOTIDE SEQUENCE [LARGE SCALE GENOMIC DNA]</scope>
    <source>
        <strain evidence="5">LMG 24813</strain>
    </source>
</reference>
<dbReference type="InterPro" id="IPR000891">
    <property type="entry name" value="PYR_CT"/>
</dbReference>
<name>A0ABV8NYU8_9BURK</name>
<evidence type="ECO:0000313" key="4">
    <source>
        <dbReference type="EMBL" id="MFC4200988.1"/>
    </source>
</evidence>
<keyword evidence="1" id="KW-0479">Metal-binding</keyword>
<evidence type="ECO:0000256" key="1">
    <source>
        <dbReference type="ARBA" id="ARBA00022723"/>
    </source>
</evidence>
<dbReference type="CDD" id="cd07938">
    <property type="entry name" value="DRE_TIM_HMGL"/>
    <property type="match status" value="1"/>
</dbReference>
<evidence type="ECO:0000256" key="2">
    <source>
        <dbReference type="ARBA" id="ARBA00023239"/>
    </source>
</evidence>
<dbReference type="PROSITE" id="PS50991">
    <property type="entry name" value="PYR_CT"/>
    <property type="match status" value="1"/>
</dbReference>
<dbReference type="EMBL" id="JBHSBV010000003">
    <property type="protein sequence ID" value="MFC4200988.1"/>
    <property type="molecule type" value="Genomic_DNA"/>
</dbReference>
<dbReference type="InterPro" id="IPR043594">
    <property type="entry name" value="HMGL"/>
</dbReference>
<dbReference type="Proteomes" id="UP001595848">
    <property type="component" value="Unassembled WGS sequence"/>
</dbReference>
<proteinExistence type="predicted"/>
<accession>A0ABV8NYU8</accession>
<dbReference type="PANTHER" id="PTHR42738">
    <property type="entry name" value="HYDROXYMETHYLGLUTARYL-COA LYASE"/>
    <property type="match status" value="1"/>
</dbReference>
<keyword evidence="2 4" id="KW-0456">Lyase</keyword>
<dbReference type="Pfam" id="PF00682">
    <property type="entry name" value="HMGL-like"/>
    <property type="match status" value="1"/>
</dbReference>
<keyword evidence="5" id="KW-1185">Reference proteome</keyword>
<gene>
    <name evidence="4" type="ORF">ACFOY1_08485</name>
</gene>